<dbReference type="AlphaFoldDB" id="A0A6L2KWW1"/>
<protein>
    <submittedName>
        <fullName evidence="1">Uncharacterized protein</fullName>
    </submittedName>
</protein>
<proteinExistence type="predicted"/>
<comment type="caution">
    <text evidence="1">The sequence shown here is derived from an EMBL/GenBank/DDBJ whole genome shotgun (WGS) entry which is preliminary data.</text>
</comment>
<accession>A0A6L2KWW1</accession>
<organism evidence="1">
    <name type="scientific">Tanacetum cinerariifolium</name>
    <name type="common">Dalmatian daisy</name>
    <name type="synonym">Chrysanthemum cinerariifolium</name>
    <dbReference type="NCBI Taxonomy" id="118510"/>
    <lineage>
        <taxon>Eukaryota</taxon>
        <taxon>Viridiplantae</taxon>
        <taxon>Streptophyta</taxon>
        <taxon>Embryophyta</taxon>
        <taxon>Tracheophyta</taxon>
        <taxon>Spermatophyta</taxon>
        <taxon>Magnoliopsida</taxon>
        <taxon>eudicotyledons</taxon>
        <taxon>Gunneridae</taxon>
        <taxon>Pentapetalae</taxon>
        <taxon>asterids</taxon>
        <taxon>campanulids</taxon>
        <taxon>Asterales</taxon>
        <taxon>Asteraceae</taxon>
        <taxon>Asteroideae</taxon>
        <taxon>Anthemideae</taxon>
        <taxon>Anthemidinae</taxon>
        <taxon>Tanacetum</taxon>
    </lineage>
</organism>
<name>A0A6L2KWW1_TANCI</name>
<evidence type="ECO:0000313" key="1">
    <source>
        <dbReference type="EMBL" id="GEU53260.1"/>
    </source>
</evidence>
<reference evidence="1" key="1">
    <citation type="journal article" date="2019" name="Sci. Rep.">
        <title>Draft genome of Tanacetum cinerariifolium, the natural source of mosquito coil.</title>
        <authorList>
            <person name="Yamashiro T."/>
            <person name="Shiraishi A."/>
            <person name="Satake H."/>
            <person name="Nakayama K."/>
        </authorList>
    </citation>
    <scope>NUCLEOTIDE SEQUENCE</scope>
</reference>
<gene>
    <name evidence="1" type="ORF">Tci_025238</name>
</gene>
<sequence length="103" mass="11491">MRSTCINPSGLIFMSKDIKNNGEDGFFKGIDLKAVHLLFAAAKIVNNSISAAHCEMVGKEERLWGLTLTRSIVKKVPLWYLKGSEDVFASIIANLCMMLPKRF</sequence>
<dbReference type="EMBL" id="BKCJ010003146">
    <property type="protein sequence ID" value="GEU53260.1"/>
    <property type="molecule type" value="Genomic_DNA"/>
</dbReference>